<dbReference type="STRING" id="376489.A5892_03290"/>
<proteinExistence type="predicted"/>
<protein>
    <recommendedName>
        <fullName evidence="3">Lipoprotein</fullName>
    </recommendedName>
</protein>
<organism evidence="1 2">
    <name type="scientific">Halotalea alkalilenta</name>
    <dbReference type="NCBI Taxonomy" id="376489"/>
    <lineage>
        <taxon>Bacteria</taxon>
        <taxon>Pseudomonadati</taxon>
        <taxon>Pseudomonadota</taxon>
        <taxon>Gammaproteobacteria</taxon>
        <taxon>Oceanospirillales</taxon>
        <taxon>Halomonadaceae</taxon>
        <taxon>Halotalea</taxon>
    </lineage>
</organism>
<evidence type="ECO:0008006" key="3">
    <source>
        <dbReference type="Google" id="ProtNLM"/>
    </source>
</evidence>
<keyword evidence="2" id="KW-1185">Reference proteome</keyword>
<evidence type="ECO:0000313" key="2">
    <source>
        <dbReference type="Proteomes" id="UP000077875"/>
    </source>
</evidence>
<reference evidence="1 2" key="1">
    <citation type="submission" date="2016-04" db="EMBL/GenBank/DDBJ databases">
        <title>Complete Genome Sequence of Halotalea alkalilenta IHB B 13600.</title>
        <authorList>
            <person name="Swarnkar M.K."/>
            <person name="Sharma A."/>
            <person name="Kaushal K."/>
            <person name="Soni R."/>
            <person name="Rana S."/>
            <person name="Singh A.K."/>
            <person name="Gulati A."/>
        </authorList>
    </citation>
    <scope>NUCLEOTIDE SEQUENCE [LARGE SCALE GENOMIC DNA]</scope>
    <source>
        <strain evidence="1 2">IHB B 13600</strain>
    </source>
</reference>
<dbReference type="Proteomes" id="UP000077875">
    <property type="component" value="Chromosome"/>
</dbReference>
<dbReference type="AlphaFoldDB" id="A0A172YBI8"/>
<name>A0A172YBI8_9GAMM</name>
<gene>
    <name evidence="1" type="ORF">A5892_03290</name>
</gene>
<dbReference type="KEGG" id="haa:A5892_03290"/>
<dbReference type="PROSITE" id="PS51257">
    <property type="entry name" value="PROKAR_LIPOPROTEIN"/>
    <property type="match status" value="1"/>
</dbReference>
<sequence>MPYRPCAFALLVLVALVGCDQVPDERSEQAQEDVAMIDERAVWRDSGVFELCRSEDEALSLDGCMVDVLHRAKAPDEVIEAVETLSAEGDAGFVSGFRREGLIGVAQVTYPFRANTNQGTLLVASDGTTIDVDRAILSEEDQHRADYSAFLAAHPGVMPFPPASLTRSERLNGGGEQLRFDTALRGCHACEIDGWLSVAYDFDAAGRFLGHQLVEVKWSESAVATPSVDVSR</sequence>
<accession>A0A172YBI8</accession>
<dbReference type="RefSeq" id="WP_064121589.1">
    <property type="nucleotide sequence ID" value="NZ_CP015243.1"/>
</dbReference>
<dbReference type="EMBL" id="CP015243">
    <property type="protein sequence ID" value="ANF56611.1"/>
    <property type="molecule type" value="Genomic_DNA"/>
</dbReference>
<evidence type="ECO:0000313" key="1">
    <source>
        <dbReference type="EMBL" id="ANF56611.1"/>
    </source>
</evidence>